<dbReference type="STRING" id="426355.Mrad2831_1607"/>
<evidence type="ECO:0000256" key="2">
    <source>
        <dbReference type="ARBA" id="ARBA00008537"/>
    </source>
</evidence>
<keyword evidence="3" id="KW-0813">Transport</keyword>
<feature type="transmembrane region" description="Helical" evidence="8">
    <location>
        <begin position="29"/>
        <end position="48"/>
    </location>
</feature>
<dbReference type="Pfam" id="PF07690">
    <property type="entry name" value="MFS_1"/>
    <property type="match status" value="1"/>
</dbReference>
<dbReference type="HOGENOM" id="CLU_000960_28_0_5"/>
<evidence type="ECO:0000256" key="3">
    <source>
        <dbReference type="ARBA" id="ARBA00022448"/>
    </source>
</evidence>
<evidence type="ECO:0000256" key="5">
    <source>
        <dbReference type="ARBA" id="ARBA00022692"/>
    </source>
</evidence>
<feature type="transmembrane region" description="Helical" evidence="8">
    <location>
        <begin position="155"/>
        <end position="177"/>
    </location>
</feature>
<dbReference type="InterPro" id="IPR004638">
    <property type="entry name" value="EmrB-like"/>
</dbReference>
<feature type="transmembrane region" description="Helical" evidence="8">
    <location>
        <begin position="287"/>
        <end position="311"/>
    </location>
</feature>
<gene>
    <name evidence="10" type="ordered locus">Mrad2831_1607</name>
</gene>
<dbReference type="InterPro" id="IPR036259">
    <property type="entry name" value="MFS_trans_sf"/>
</dbReference>
<sequence>MSPAAMSPAPMSPVPAVAVAEAKASARDWLAVFGAILGAFTAILDIQITNASLADIQGALGASTEEGSWISTAYLMAEIIVIPLTGWLSSVIGLRRYLAVNTILFTAFSLACALSTSLSQMILFRAGQGFTGGVLIPTAIVIVRTRLPKSQQAVGIAMFGLTATFAPAIGPTVGGWLTDNLSWHYIFYLNLIFGPIAAAIQLGAFEKAPARWGELLKGDWIGIGLMATGLPALTFVLEEGQRKDWFGSPVIVEASWIAAAGIAGFIVRELTAARPFINLRVLANRSVGGACVLMTVLGAVSYGSIYIIPVYCAQIQGYNAQQIGYVVMWSGLPQLLLFPMMPLIMRAVDARLLVVTGTLFFIASCWINVGLTHDVGADQLILPQIMRAIGQPLFTIPLSQLSTAGLAPRDTADASALSNMMRNLGGSIGIAMLSTMIDRREHFHFSMLAEAITVNATRTQDRLAALAAGMHARIADPLAAKGVALGQLAAQVRREAYVMAYADGFWLVGVSLVASLAVVAVLKKPQRAAGPVEAH</sequence>
<evidence type="ECO:0000256" key="7">
    <source>
        <dbReference type="ARBA" id="ARBA00023136"/>
    </source>
</evidence>
<dbReference type="CDD" id="cd17503">
    <property type="entry name" value="MFS_LmrB_MDR_like"/>
    <property type="match status" value="1"/>
</dbReference>
<dbReference type="EMBL" id="CP001001">
    <property type="protein sequence ID" value="ACB23602.1"/>
    <property type="molecule type" value="Genomic_DNA"/>
</dbReference>
<dbReference type="PANTHER" id="PTHR42718">
    <property type="entry name" value="MAJOR FACILITATOR SUPERFAMILY MULTIDRUG TRANSPORTER MFSC"/>
    <property type="match status" value="1"/>
</dbReference>
<feature type="transmembrane region" description="Helical" evidence="8">
    <location>
        <begin position="122"/>
        <end position="143"/>
    </location>
</feature>
<name>B1M6E2_METRJ</name>
<protein>
    <submittedName>
        <fullName evidence="10">Drug resistance transporter, EmrB/QacA subfamily</fullName>
    </submittedName>
</protein>
<comment type="similarity">
    <text evidence="2">Belongs to the major facilitator superfamily. EmrB family.</text>
</comment>
<dbReference type="SUPFAM" id="SSF103473">
    <property type="entry name" value="MFS general substrate transporter"/>
    <property type="match status" value="1"/>
</dbReference>
<feature type="transmembrane region" description="Helical" evidence="8">
    <location>
        <begin position="217"/>
        <end position="237"/>
    </location>
</feature>
<evidence type="ECO:0000256" key="1">
    <source>
        <dbReference type="ARBA" id="ARBA00004651"/>
    </source>
</evidence>
<comment type="subcellular location">
    <subcellularLocation>
        <location evidence="1">Cell membrane</location>
        <topology evidence="1">Multi-pass membrane protein</topology>
    </subcellularLocation>
</comment>
<feature type="transmembrane region" description="Helical" evidence="8">
    <location>
        <begin position="97"/>
        <end position="116"/>
    </location>
</feature>
<keyword evidence="5 8" id="KW-0812">Transmembrane</keyword>
<keyword evidence="4" id="KW-1003">Cell membrane</keyword>
<keyword evidence="7 8" id="KW-0472">Membrane</keyword>
<dbReference type="Gene3D" id="1.20.1250.20">
    <property type="entry name" value="MFS general substrate transporter like domains"/>
    <property type="match status" value="1"/>
</dbReference>
<reference evidence="10 11" key="1">
    <citation type="submission" date="2008-03" db="EMBL/GenBank/DDBJ databases">
        <title>Complete sequence of chromosome of Methylobacterium radiotolerans JCM 2831.</title>
        <authorList>
            <consortium name="US DOE Joint Genome Institute"/>
            <person name="Copeland A."/>
            <person name="Lucas S."/>
            <person name="Lapidus A."/>
            <person name="Glavina del Rio T."/>
            <person name="Dalin E."/>
            <person name="Tice H."/>
            <person name="Bruce D."/>
            <person name="Goodwin L."/>
            <person name="Pitluck S."/>
            <person name="Kiss H."/>
            <person name="Brettin T."/>
            <person name="Detter J.C."/>
            <person name="Han C."/>
            <person name="Kuske C.R."/>
            <person name="Schmutz J."/>
            <person name="Larimer F."/>
            <person name="Land M."/>
            <person name="Hauser L."/>
            <person name="Kyrpides N."/>
            <person name="Mikhailova N."/>
            <person name="Marx C.J."/>
            <person name="Richardson P."/>
        </authorList>
    </citation>
    <scope>NUCLEOTIDE SEQUENCE [LARGE SCALE GENOMIC DNA]</scope>
    <source>
        <strain evidence="11">ATCC 27329 / DSM 1819 / JCM 2831 / NBRC 15690 / NCIMB 10815 / 0-1</strain>
    </source>
</reference>
<evidence type="ECO:0000256" key="4">
    <source>
        <dbReference type="ARBA" id="ARBA00022475"/>
    </source>
</evidence>
<organism evidence="10 11">
    <name type="scientific">Methylobacterium radiotolerans (strain ATCC 27329 / DSM 1819 / JCM 2831 / NBRC 15690 / NCIMB 10815 / 0-1)</name>
    <dbReference type="NCBI Taxonomy" id="426355"/>
    <lineage>
        <taxon>Bacteria</taxon>
        <taxon>Pseudomonadati</taxon>
        <taxon>Pseudomonadota</taxon>
        <taxon>Alphaproteobacteria</taxon>
        <taxon>Hyphomicrobiales</taxon>
        <taxon>Methylobacteriaceae</taxon>
        <taxon>Methylobacterium</taxon>
    </lineage>
</organism>
<dbReference type="InterPro" id="IPR020846">
    <property type="entry name" value="MFS_dom"/>
</dbReference>
<evidence type="ECO:0000313" key="11">
    <source>
        <dbReference type="Proteomes" id="UP000006589"/>
    </source>
</evidence>
<feature type="transmembrane region" description="Helical" evidence="8">
    <location>
        <begin position="249"/>
        <end position="267"/>
    </location>
</feature>
<evidence type="ECO:0000256" key="6">
    <source>
        <dbReference type="ARBA" id="ARBA00022989"/>
    </source>
</evidence>
<proteinExistence type="inferred from homology"/>
<dbReference type="Proteomes" id="UP000006589">
    <property type="component" value="Chromosome"/>
</dbReference>
<keyword evidence="6 8" id="KW-1133">Transmembrane helix</keyword>
<feature type="domain" description="Major facilitator superfamily (MFS) profile" evidence="9">
    <location>
        <begin position="31"/>
        <end position="527"/>
    </location>
</feature>
<evidence type="ECO:0000313" key="10">
    <source>
        <dbReference type="EMBL" id="ACB23602.1"/>
    </source>
</evidence>
<feature type="transmembrane region" description="Helical" evidence="8">
    <location>
        <begin position="183"/>
        <end position="205"/>
    </location>
</feature>
<accession>B1M6E2</accession>
<feature type="transmembrane region" description="Helical" evidence="8">
    <location>
        <begin position="352"/>
        <end position="371"/>
    </location>
</feature>
<feature type="transmembrane region" description="Helical" evidence="8">
    <location>
        <begin position="504"/>
        <end position="522"/>
    </location>
</feature>
<dbReference type="Gene3D" id="1.20.1720.10">
    <property type="entry name" value="Multidrug resistance protein D"/>
    <property type="match status" value="1"/>
</dbReference>
<dbReference type="NCBIfam" id="TIGR00711">
    <property type="entry name" value="efflux_EmrB"/>
    <property type="match status" value="1"/>
</dbReference>
<dbReference type="GO" id="GO:0022857">
    <property type="term" value="F:transmembrane transporter activity"/>
    <property type="evidence" value="ECO:0007669"/>
    <property type="project" value="InterPro"/>
</dbReference>
<evidence type="ECO:0000259" key="9">
    <source>
        <dbReference type="PROSITE" id="PS50850"/>
    </source>
</evidence>
<dbReference type="eggNOG" id="COG0477">
    <property type="taxonomic scope" value="Bacteria"/>
</dbReference>
<dbReference type="GO" id="GO:0005886">
    <property type="term" value="C:plasma membrane"/>
    <property type="evidence" value="ECO:0007669"/>
    <property type="project" value="UniProtKB-SubCell"/>
</dbReference>
<feature type="transmembrane region" description="Helical" evidence="8">
    <location>
        <begin position="68"/>
        <end position="88"/>
    </location>
</feature>
<dbReference type="AlphaFoldDB" id="B1M6E2"/>
<dbReference type="PANTHER" id="PTHR42718:SF9">
    <property type="entry name" value="MAJOR FACILITATOR SUPERFAMILY MULTIDRUG TRANSPORTER MFSC"/>
    <property type="match status" value="1"/>
</dbReference>
<dbReference type="PROSITE" id="PS50850">
    <property type="entry name" value="MFS"/>
    <property type="match status" value="1"/>
</dbReference>
<dbReference type="InterPro" id="IPR011701">
    <property type="entry name" value="MFS"/>
</dbReference>
<feature type="transmembrane region" description="Helical" evidence="8">
    <location>
        <begin position="323"/>
        <end position="345"/>
    </location>
</feature>
<evidence type="ECO:0000256" key="8">
    <source>
        <dbReference type="SAM" id="Phobius"/>
    </source>
</evidence>
<dbReference type="KEGG" id="mrd:Mrad2831_1607"/>